<reference evidence="2" key="2">
    <citation type="journal article" date="2021" name="Genome Biol. Evol.">
        <title>Developing a high-quality reference genome for a parasitic bivalve with doubly uniparental inheritance (Bivalvia: Unionida).</title>
        <authorList>
            <person name="Smith C.H."/>
        </authorList>
    </citation>
    <scope>NUCLEOTIDE SEQUENCE</scope>
    <source>
        <strain evidence="2">CHS0354</strain>
        <tissue evidence="2">Mantle</tissue>
    </source>
</reference>
<dbReference type="Proteomes" id="UP001195483">
    <property type="component" value="Unassembled WGS sequence"/>
</dbReference>
<keyword evidence="3" id="KW-1185">Reference proteome</keyword>
<evidence type="ECO:0000313" key="3">
    <source>
        <dbReference type="Proteomes" id="UP001195483"/>
    </source>
</evidence>
<evidence type="ECO:0000313" key="2">
    <source>
        <dbReference type="EMBL" id="KAK3591976.1"/>
    </source>
</evidence>
<reference evidence="2" key="3">
    <citation type="submission" date="2023-05" db="EMBL/GenBank/DDBJ databases">
        <authorList>
            <person name="Smith C.H."/>
        </authorList>
    </citation>
    <scope>NUCLEOTIDE SEQUENCE</scope>
    <source>
        <strain evidence="2">CHS0354</strain>
        <tissue evidence="2">Mantle</tissue>
    </source>
</reference>
<feature type="region of interest" description="Disordered" evidence="1">
    <location>
        <begin position="1"/>
        <end position="25"/>
    </location>
</feature>
<reference evidence="2" key="1">
    <citation type="journal article" date="2021" name="Genome Biol. Evol.">
        <title>A High-Quality Reference Genome for a Parasitic Bivalve with Doubly Uniparental Inheritance (Bivalvia: Unionida).</title>
        <authorList>
            <person name="Smith C.H."/>
        </authorList>
    </citation>
    <scope>NUCLEOTIDE SEQUENCE</scope>
    <source>
        <strain evidence="2">CHS0354</strain>
    </source>
</reference>
<dbReference type="EMBL" id="JAEAOA010001885">
    <property type="protein sequence ID" value="KAK3591976.1"/>
    <property type="molecule type" value="Genomic_DNA"/>
</dbReference>
<name>A0AAE0VVU1_9BIVA</name>
<comment type="caution">
    <text evidence="2">The sequence shown here is derived from an EMBL/GenBank/DDBJ whole genome shotgun (WGS) entry which is preliminary data.</text>
</comment>
<protein>
    <submittedName>
        <fullName evidence="2">Uncharacterized protein</fullName>
    </submittedName>
</protein>
<proteinExistence type="predicted"/>
<evidence type="ECO:0000256" key="1">
    <source>
        <dbReference type="SAM" id="MobiDB-lite"/>
    </source>
</evidence>
<feature type="non-terminal residue" evidence="2">
    <location>
        <position position="51"/>
    </location>
</feature>
<organism evidence="2 3">
    <name type="scientific">Potamilus streckersoni</name>
    <dbReference type="NCBI Taxonomy" id="2493646"/>
    <lineage>
        <taxon>Eukaryota</taxon>
        <taxon>Metazoa</taxon>
        <taxon>Spiralia</taxon>
        <taxon>Lophotrochozoa</taxon>
        <taxon>Mollusca</taxon>
        <taxon>Bivalvia</taxon>
        <taxon>Autobranchia</taxon>
        <taxon>Heteroconchia</taxon>
        <taxon>Palaeoheterodonta</taxon>
        <taxon>Unionida</taxon>
        <taxon>Unionoidea</taxon>
        <taxon>Unionidae</taxon>
        <taxon>Ambleminae</taxon>
        <taxon>Lampsilini</taxon>
        <taxon>Potamilus</taxon>
    </lineage>
</organism>
<sequence>MRLEATPQRDYARRNATPCLVTPPTSSITAARSFATGESFEHFRHAKYMPE</sequence>
<accession>A0AAE0VVU1</accession>
<gene>
    <name evidence="2" type="ORF">CHS0354_031484</name>
</gene>
<dbReference type="AlphaFoldDB" id="A0AAE0VVU1"/>